<reference evidence="3 4" key="1">
    <citation type="submission" date="2023-01" db="EMBL/GenBank/DDBJ databases">
        <authorList>
            <person name="Whitehead M."/>
        </authorList>
    </citation>
    <scope>NUCLEOTIDE SEQUENCE [LARGE SCALE GENOMIC DNA]</scope>
</reference>
<accession>A0AAV0WIA3</accession>
<comment type="caution">
    <text evidence="3">The sequence shown here is derived from an EMBL/GenBank/DDBJ whole genome shotgun (WGS) entry which is preliminary data.</text>
</comment>
<keyword evidence="1" id="KW-0539">Nucleus</keyword>
<dbReference type="AlphaFoldDB" id="A0AAV0WIA3"/>
<dbReference type="GO" id="GO:0005634">
    <property type="term" value="C:nucleus"/>
    <property type="evidence" value="ECO:0007669"/>
    <property type="project" value="UniProtKB-SubCell"/>
</dbReference>
<organism evidence="3 4">
    <name type="scientific">Macrosiphum euphorbiae</name>
    <name type="common">potato aphid</name>
    <dbReference type="NCBI Taxonomy" id="13131"/>
    <lineage>
        <taxon>Eukaryota</taxon>
        <taxon>Metazoa</taxon>
        <taxon>Ecdysozoa</taxon>
        <taxon>Arthropoda</taxon>
        <taxon>Hexapoda</taxon>
        <taxon>Insecta</taxon>
        <taxon>Pterygota</taxon>
        <taxon>Neoptera</taxon>
        <taxon>Paraneoptera</taxon>
        <taxon>Hemiptera</taxon>
        <taxon>Sternorrhyncha</taxon>
        <taxon>Aphidomorpha</taxon>
        <taxon>Aphidoidea</taxon>
        <taxon>Aphididae</taxon>
        <taxon>Macrosiphini</taxon>
        <taxon>Macrosiphum</taxon>
    </lineage>
</organism>
<evidence type="ECO:0000313" key="4">
    <source>
        <dbReference type="Proteomes" id="UP001160148"/>
    </source>
</evidence>
<dbReference type="InterPro" id="IPR004210">
    <property type="entry name" value="BESS_motif"/>
</dbReference>
<comment type="subcellular location">
    <subcellularLocation>
        <location evidence="1">Nucleus</location>
    </subcellularLocation>
</comment>
<feature type="domain" description="BESS" evidence="2">
    <location>
        <begin position="40"/>
        <end position="79"/>
    </location>
</feature>
<dbReference type="EMBL" id="CARXXK010000002">
    <property type="protein sequence ID" value="CAI6355397.1"/>
    <property type="molecule type" value="Genomic_DNA"/>
</dbReference>
<sequence>MFVLLKEKKNDSKAFEDELLKIETEKLNALLQSNTTTHIDDDDMLFLKSLHPYFKTMLPIQKLSLRNQIQSVIINELSLTQGQLTYDTPTYNMPTFAQRETPQNSTPRAFDLNNILNSNNYI</sequence>
<keyword evidence="4" id="KW-1185">Reference proteome</keyword>
<dbReference type="Proteomes" id="UP001160148">
    <property type="component" value="Unassembled WGS sequence"/>
</dbReference>
<dbReference type="PROSITE" id="PS51031">
    <property type="entry name" value="BESS"/>
    <property type="match status" value="1"/>
</dbReference>
<evidence type="ECO:0000259" key="2">
    <source>
        <dbReference type="PROSITE" id="PS51031"/>
    </source>
</evidence>
<evidence type="ECO:0000256" key="1">
    <source>
        <dbReference type="PROSITE-ProRule" id="PRU00371"/>
    </source>
</evidence>
<name>A0AAV0WIA3_9HEMI</name>
<dbReference type="Pfam" id="PF02944">
    <property type="entry name" value="BESS"/>
    <property type="match status" value="1"/>
</dbReference>
<evidence type="ECO:0000313" key="3">
    <source>
        <dbReference type="EMBL" id="CAI6355397.1"/>
    </source>
</evidence>
<dbReference type="GO" id="GO:0003677">
    <property type="term" value="F:DNA binding"/>
    <property type="evidence" value="ECO:0007669"/>
    <property type="project" value="InterPro"/>
</dbReference>
<protein>
    <recommendedName>
        <fullName evidence="2">BESS domain-containing protein</fullName>
    </recommendedName>
</protein>
<gene>
    <name evidence="3" type="ORF">MEUPH1_LOCUS11259</name>
</gene>
<proteinExistence type="predicted"/>